<evidence type="ECO:0000313" key="3">
    <source>
        <dbReference type="Proteomes" id="UP000823926"/>
    </source>
</evidence>
<dbReference type="AlphaFoldDB" id="A0A9D1TYH1"/>
<dbReference type="GO" id="GO:0003677">
    <property type="term" value="F:DNA binding"/>
    <property type="evidence" value="ECO:0007669"/>
    <property type="project" value="InterPro"/>
</dbReference>
<reference evidence="2" key="1">
    <citation type="journal article" date="2021" name="PeerJ">
        <title>Extensive microbial diversity within the chicken gut microbiome revealed by metagenomics and culture.</title>
        <authorList>
            <person name="Gilroy R."/>
            <person name="Ravi A."/>
            <person name="Getino M."/>
            <person name="Pursley I."/>
            <person name="Horton D.L."/>
            <person name="Alikhan N.F."/>
            <person name="Baker D."/>
            <person name="Gharbi K."/>
            <person name="Hall N."/>
            <person name="Watson M."/>
            <person name="Adriaenssens E.M."/>
            <person name="Foster-Nyarko E."/>
            <person name="Jarju S."/>
            <person name="Secka A."/>
            <person name="Antonio M."/>
            <person name="Oren A."/>
            <person name="Chaudhuri R.R."/>
            <person name="La Ragione R."/>
            <person name="Hildebrand F."/>
            <person name="Pallen M.J."/>
        </authorList>
    </citation>
    <scope>NUCLEOTIDE SEQUENCE</scope>
    <source>
        <strain evidence="2">ChiBcec15-1070</strain>
    </source>
</reference>
<comment type="caution">
    <text evidence="2">The sequence shown here is derived from an EMBL/GenBank/DDBJ whole genome shotgun (WGS) entry which is preliminary data.</text>
</comment>
<accession>A0A9D1TYH1</accession>
<dbReference type="SUPFAM" id="SSF47413">
    <property type="entry name" value="lambda repressor-like DNA-binding domains"/>
    <property type="match status" value="1"/>
</dbReference>
<dbReference type="CDD" id="cd00093">
    <property type="entry name" value="HTH_XRE"/>
    <property type="match status" value="1"/>
</dbReference>
<sequence length="52" mass="5856">MADLRHKRGITLKKNLAAGCHFEKSNLSRIEYVRSNMTIATLLTISRALGVR</sequence>
<organism evidence="2 3">
    <name type="scientific">Candidatus Rikenella faecigallinarum</name>
    <dbReference type="NCBI Taxonomy" id="2838745"/>
    <lineage>
        <taxon>Bacteria</taxon>
        <taxon>Pseudomonadati</taxon>
        <taxon>Bacteroidota</taxon>
        <taxon>Bacteroidia</taxon>
        <taxon>Bacteroidales</taxon>
        <taxon>Rikenellaceae</taxon>
        <taxon>Rikenella</taxon>
    </lineage>
</organism>
<dbReference type="InterPro" id="IPR010982">
    <property type="entry name" value="Lambda_DNA-bd_dom_sf"/>
</dbReference>
<dbReference type="Pfam" id="PF13443">
    <property type="entry name" value="HTH_26"/>
    <property type="match status" value="1"/>
</dbReference>
<reference evidence="2" key="2">
    <citation type="submission" date="2021-04" db="EMBL/GenBank/DDBJ databases">
        <authorList>
            <person name="Gilroy R."/>
        </authorList>
    </citation>
    <scope>NUCLEOTIDE SEQUENCE</scope>
    <source>
        <strain evidence="2">ChiBcec15-1070</strain>
    </source>
</reference>
<protein>
    <submittedName>
        <fullName evidence="2">Helix-turn-helix domain-containing protein</fullName>
    </submittedName>
</protein>
<name>A0A9D1TYH1_9BACT</name>
<dbReference type="Proteomes" id="UP000823926">
    <property type="component" value="Unassembled WGS sequence"/>
</dbReference>
<gene>
    <name evidence="2" type="ORF">H9888_07745</name>
</gene>
<evidence type="ECO:0000259" key="1">
    <source>
        <dbReference type="Pfam" id="PF13443"/>
    </source>
</evidence>
<evidence type="ECO:0000313" key="2">
    <source>
        <dbReference type="EMBL" id="HIW11371.1"/>
    </source>
</evidence>
<feature type="domain" description="HTH cro/C1-type" evidence="1">
    <location>
        <begin position="4"/>
        <end position="52"/>
    </location>
</feature>
<dbReference type="InterPro" id="IPR001387">
    <property type="entry name" value="Cro/C1-type_HTH"/>
</dbReference>
<proteinExistence type="predicted"/>
<dbReference type="Gene3D" id="1.10.260.40">
    <property type="entry name" value="lambda repressor-like DNA-binding domains"/>
    <property type="match status" value="1"/>
</dbReference>
<dbReference type="EMBL" id="DXHL01000035">
    <property type="protein sequence ID" value="HIW11371.1"/>
    <property type="molecule type" value="Genomic_DNA"/>
</dbReference>